<dbReference type="PANTHER" id="PTHR16469">
    <property type="entry name" value="UBIQUITIN-ASSOCIATED AND SH3 DOMAIN-CONTAINING BA-RELATED"/>
    <property type="match status" value="1"/>
</dbReference>
<organism evidence="1">
    <name type="scientific">viral metagenome</name>
    <dbReference type="NCBI Taxonomy" id="1070528"/>
    <lineage>
        <taxon>unclassified sequences</taxon>
        <taxon>metagenomes</taxon>
        <taxon>organismal metagenomes</taxon>
    </lineage>
</organism>
<evidence type="ECO:0000313" key="1">
    <source>
        <dbReference type="EMBL" id="QHS99908.1"/>
    </source>
</evidence>
<name>A0A6C0C8E0_9ZZZZ</name>
<dbReference type="InterPro" id="IPR051710">
    <property type="entry name" value="Phosphatase_SH3-domain"/>
</dbReference>
<dbReference type="EMBL" id="MN739352">
    <property type="protein sequence ID" value="QHS99908.1"/>
    <property type="molecule type" value="Genomic_DNA"/>
</dbReference>
<evidence type="ECO:0008006" key="2">
    <source>
        <dbReference type="Google" id="ProtNLM"/>
    </source>
</evidence>
<protein>
    <recommendedName>
        <fullName evidence="2">Phosphoglycerate mutase family protein</fullName>
    </recommendedName>
</protein>
<dbReference type="SUPFAM" id="SSF53254">
    <property type="entry name" value="Phosphoglycerate mutase-like"/>
    <property type="match status" value="1"/>
</dbReference>
<dbReference type="Pfam" id="PF00300">
    <property type="entry name" value="His_Phos_1"/>
    <property type="match status" value="1"/>
</dbReference>
<accession>A0A6C0C8E0</accession>
<reference evidence="1" key="1">
    <citation type="journal article" date="2020" name="Nature">
        <title>Giant virus diversity and host interactions through global metagenomics.</title>
        <authorList>
            <person name="Schulz F."/>
            <person name="Roux S."/>
            <person name="Paez-Espino D."/>
            <person name="Jungbluth S."/>
            <person name="Walsh D.A."/>
            <person name="Denef V.J."/>
            <person name="McMahon K.D."/>
            <person name="Konstantinidis K.T."/>
            <person name="Eloe-Fadrosh E.A."/>
            <person name="Kyrpides N.C."/>
            <person name="Woyke T."/>
        </authorList>
    </citation>
    <scope>NUCLEOTIDE SEQUENCE</scope>
    <source>
        <strain evidence="1">GVMAG-M-3300020192-26</strain>
    </source>
</reference>
<dbReference type="CDD" id="cd07067">
    <property type="entry name" value="HP_PGM_like"/>
    <property type="match status" value="1"/>
</dbReference>
<sequence>MIQIKIVRHSERLDYTNPVYWMICFGQHWSDSPLTSNGYKMAKIKGNLLKKNGYNPTHIYTSPYTRTLATSTEIKSSFVNSEIIIEPLVAEYQPRMKDYTNLYPYGIPTIYNGQETGFSFPESYANFVHRIHFIVFKLLEKHDSDIMIVTHGEVLKVLISHLQTSFPNIMLNAGSTPYLTTLSFKYDKINNAIVEDSICLE</sequence>
<proteinExistence type="predicted"/>
<dbReference type="PANTHER" id="PTHR16469:SF27">
    <property type="entry name" value="UBIQUITIN-ASSOCIATED AND SH3 DOMAIN-CONTAINING BA-RELATED"/>
    <property type="match status" value="1"/>
</dbReference>
<dbReference type="InterPro" id="IPR029033">
    <property type="entry name" value="His_PPase_superfam"/>
</dbReference>
<dbReference type="Gene3D" id="3.40.50.1240">
    <property type="entry name" value="Phosphoglycerate mutase-like"/>
    <property type="match status" value="1"/>
</dbReference>
<dbReference type="AlphaFoldDB" id="A0A6C0C8E0"/>
<dbReference type="InterPro" id="IPR013078">
    <property type="entry name" value="His_Pase_superF_clade-1"/>
</dbReference>